<dbReference type="SUPFAM" id="SSF52540">
    <property type="entry name" value="P-loop containing nucleoside triphosphate hydrolases"/>
    <property type="match status" value="1"/>
</dbReference>
<evidence type="ECO:0000313" key="8">
    <source>
        <dbReference type="Proteomes" id="UP001220610"/>
    </source>
</evidence>
<dbReference type="InterPro" id="IPR017871">
    <property type="entry name" value="ABC_transporter-like_CS"/>
</dbReference>
<accession>A0AAJ5WXB7</accession>
<evidence type="ECO:0000313" key="7">
    <source>
        <dbReference type="EMBL" id="WEK37322.1"/>
    </source>
</evidence>
<dbReference type="PROSITE" id="PS50893">
    <property type="entry name" value="ABC_TRANSPORTER_2"/>
    <property type="match status" value="1"/>
</dbReference>
<keyword evidence="3 7" id="KW-0067">ATP-binding</keyword>
<dbReference type="AlphaFoldDB" id="A0AAJ5WXB7"/>
<reference evidence="7" key="1">
    <citation type="submission" date="2023-03" db="EMBL/GenBank/DDBJ databases">
        <title>Andean soil-derived lignocellulolytic bacterial consortium as a source of novel taxa and putative plastic-active enzymes.</title>
        <authorList>
            <person name="Diaz-Garcia L."/>
            <person name="Chuvochina M."/>
            <person name="Feuerriegel G."/>
            <person name="Bunk B."/>
            <person name="Sproer C."/>
            <person name="Streit W.R."/>
            <person name="Rodriguez L.M."/>
            <person name="Overmann J."/>
            <person name="Jimenez D.J."/>
        </authorList>
    </citation>
    <scope>NUCLEOTIDE SEQUENCE</scope>
    <source>
        <strain evidence="7">MAG 7</strain>
    </source>
</reference>
<protein>
    <submittedName>
        <fullName evidence="7">Heme ABC transporter ATP-binding protein</fullName>
    </submittedName>
</protein>
<dbReference type="Pfam" id="PF00005">
    <property type="entry name" value="ABC_tran"/>
    <property type="match status" value="1"/>
</dbReference>
<evidence type="ECO:0000256" key="4">
    <source>
        <dbReference type="ARBA" id="ARBA00022967"/>
    </source>
</evidence>
<dbReference type="PROSITE" id="PS00211">
    <property type="entry name" value="ABC_TRANSPORTER_1"/>
    <property type="match status" value="1"/>
</dbReference>
<organism evidence="7 8">
    <name type="scientific">Candidatus Pseudobacter hemicellulosilyticus</name>
    <dbReference type="NCBI Taxonomy" id="3121375"/>
    <lineage>
        <taxon>Bacteria</taxon>
        <taxon>Pseudomonadati</taxon>
        <taxon>Bacteroidota</taxon>
        <taxon>Chitinophagia</taxon>
        <taxon>Chitinophagales</taxon>
        <taxon>Chitinophagaceae</taxon>
        <taxon>Pseudobacter</taxon>
    </lineage>
</organism>
<evidence type="ECO:0000256" key="1">
    <source>
        <dbReference type="ARBA" id="ARBA00022448"/>
    </source>
</evidence>
<dbReference type="NCBIfam" id="NF010068">
    <property type="entry name" value="PRK13548.1"/>
    <property type="match status" value="1"/>
</dbReference>
<proteinExistence type="predicted"/>
<evidence type="ECO:0000256" key="5">
    <source>
        <dbReference type="ARBA" id="ARBA00037066"/>
    </source>
</evidence>
<sequence length="295" mass="32753">MTITASNISYWIGQQPILHRLSFNIVPGQLTVVLGQNGAGKSTFLKILSGEQRPTMGRVLLGNSDLHRIPVHKLATMRAVLSQQYAVALGFSCEEIVLMGRYPHYGSRPAEADWQIVRQCMDEMQVSHLASRPYQSLSGGEQQRVQLARVLAQLTPADAVHKTGAYARNEGILLLDEPTSNMDILYQQLCLTKARELARRGYTVVVILHDLNLAAQFADTILLLKAGRMVQYGTVAEVLQPSFIAEAYGLEVDLVETPEHGFPIIVPAAYRTNDATNDDNNFCYECSTTTYDIKR</sequence>
<dbReference type="InterPro" id="IPR027417">
    <property type="entry name" value="P-loop_NTPase"/>
</dbReference>
<evidence type="ECO:0000256" key="2">
    <source>
        <dbReference type="ARBA" id="ARBA00022741"/>
    </source>
</evidence>
<name>A0AAJ5WXB7_9BACT</name>
<dbReference type="Proteomes" id="UP001220610">
    <property type="component" value="Chromosome"/>
</dbReference>
<evidence type="ECO:0000256" key="3">
    <source>
        <dbReference type="ARBA" id="ARBA00022840"/>
    </source>
</evidence>
<dbReference type="GO" id="GO:0016887">
    <property type="term" value="F:ATP hydrolysis activity"/>
    <property type="evidence" value="ECO:0007669"/>
    <property type="project" value="InterPro"/>
</dbReference>
<evidence type="ECO:0000259" key="6">
    <source>
        <dbReference type="PROSITE" id="PS50893"/>
    </source>
</evidence>
<dbReference type="PANTHER" id="PTHR42794">
    <property type="entry name" value="HEMIN IMPORT ATP-BINDING PROTEIN HMUV"/>
    <property type="match status" value="1"/>
</dbReference>
<dbReference type="InterPro" id="IPR003439">
    <property type="entry name" value="ABC_transporter-like_ATP-bd"/>
</dbReference>
<gene>
    <name evidence="7" type="ORF">P0Y53_07400</name>
</gene>
<dbReference type="GO" id="GO:0005524">
    <property type="term" value="F:ATP binding"/>
    <property type="evidence" value="ECO:0007669"/>
    <property type="project" value="UniProtKB-KW"/>
</dbReference>
<feature type="domain" description="ABC transporter" evidence="6">
    <location>
        <begin position="3"/>
        <end position="251"/>
    </location>
</feature>
<dbReference type="CDD" id="cd03214">
    <property type="entry name" value="ABC_Iron-Siderophores_B12_Hemin"/>
    <property type="match status" value="1"/>
</dbReference>
<keyword evidence="4" id="KW-1278">Translocase</keyword>
<keyword evidence="1" id="KW-0813">Transport</keyword>
<dbReference type="EMBL" id="CP119311">
    <property type="protein sequence ID" value="WEK37322.1"/>
    <property type="molecule type" value="Genomic_DNA"/>
</dbReference>
<keyword evidence="2" id="KW-0547">Nucleotide-binding</keyword>
<dbReference type="SMART" id="SM00382">
    <property type="entry name" value="AAA"/>
    <property type="match status" value="1"/>
</dbReference>
<dbReference type="Gene3D" id="3.40.50.300">
    <property type="entry name" value="P-loop containing nucleotide triphosphate hydrolases"/>
    <property type="match status" value="1"/>
</dbReference>
<comment type="function">
    <text evidence="5">Part of the ABC transporter complex HmuTUV involved in hemin import. Responsible for energy coupling to the transport system.</text>
</comment>
<dbReference type="InterPro" id="IPR003593">
    <property type="entry name" value="AAA+_ATPase"/>
</dbReference>
<dbReference type="PANTHER" id="PTHR42794:SF1">
    <property type="entry name" value="HEMIN IMPORT ATP-BINDING PROTEIN HMUV"/>
    <property type="match status" value="1"/>
</dbReference>